<protein>
    <submittedName>
        <fullName evidence="2">Uncharacterized protein</fullName>
    </submittedName>
</protein>
<name>A0A1W0E5M3_9MICR</name>
<dbReference type="Proteomes" id="UP000192758">
    <property type="component" value="Unassembled WGS sequence"/>
</dbReference>
<dbReference type="VEuPathDB" id="MicrosporidiaDB:EHP00_59"/>
<accession>A0A1W0E5M3</accession>
<gene>
    <name evidence="2" type="ORF">EHP00_59</name>
</gene>
<evidence type="ECO:0000313" key="3">
    <source>
        <dbReference type="Proteomes" id="UP000192758"/>
    </source>
</evidence>
<dbReference type="AlphaFoldDB" id="A0A1W0E5M3"/>
<organism evidence="2 3">
    <name type="scientific">Ecytonucleospora hepatopenaei</name>
    <dbReference type="NCBI Taxonomy" id="646526"/>
    <lineage>
        <taxon>Eukaryota</taxon>
        <taxon>Fungi</taxon>
        <taxon>Fungi incertae sedis</taxon>
        <taxon>Microsporidia</taxon>
        <taxon>Enterocytozoonidae</taxon>
        <taxon>Ecytonucleospora</taxon>
    </lineage>
</organism>
<evidence type="ECO:0000256" key="1">
    <source>
        <dbReference type="SAM" id="Coils"/>
    </source>
</evidence>
<keyword evidence="3" id="KW-1185">Reference proteome</keyword>
<feature type="coiled-coil region" evidence="1">
    <location>
        <begin position="1"/>
        <end position="56"/>
    </location>
</feature>
<dbReference type="EMBL" id="MNPJ01000019">
    <property type="protein sequence ID" value="OQS54553.1"/>
    <property type="molecule type" value="Genomic_DNA"/>
</dbReference>
<proteinExistence type="predicted"/>
<keyword evidence="1" id="KW-0175">Coiled coil</keyword>
<evidence type="ECO:0000313" key="2">
    <source>
        <dbReference type="EMBL" id="OQS54553.1"/>
    </source>
</evidence>
<comment type="caution">
    <text evidence="2">The sequence shown here is derived from an EMBL/GenBank/DDBJ whole genome shotgun (WGS) entry which is preliminary data.</text>
</comment>
<reference evidence="2 3" key="1">
    <citation type="journal article" date="2017" name="Environ. Microbiol.">
        <title>Decay of the glycolytic pathway and adaptation to intranuclear parasitism within Enterocytozoonidae microsporidia.</title>
        <authorList>
            <person name="Wiredu Boakye D."/>
            <person name="Jaroenlak P."/>
            <person name="Prachumwat A."/>
            <person name="Williams T.A."/>
            <person name="Bateman K.S."/>
            <person name="Itsathitphaisarn O."/>
            <person name="Sritunyalucksana K."/>
            <person name="Paszkiewicz K.H."/>
            <person name="Moore K.A."/>
            <person name="Stentiford G.D."/>
            <person name="Williams B.A."/>
        </authorList>
    </citation>
    <scope>NUCLEOTIDE SEQUENCE [LARGE SCALE GENOMIC DNA]</scope>
    <source>
        <strain evidence="2 3">TH1</strain>
    </source>
</reference>
<sequence>MDNTENEIDDFEKMIRNVIAKVDELDNSFRQIKTSIENLEAKITAEETKEAEQTVNTKNS</sequence>